<gene>
    <name evidence="3" type="ORF">COU10_01375</name>
</gene>
<dbReference type="Gene3D" id="2.30.30.30">
    <property type="match status" value="1"/>
</dbReference>
<comment type="caution">
    <text evidence="3">The sequence shown here is derived from an EMBL/GenBank/DDBJ whole genome shotgun (WGS) entry which is preliminary data.</text>
</comment>
<dbReference type="InterPro" id="IPR013852">
    <property type="entry name" value="Transl_elong_P/YeiP_CS"/>
</dbReference>
<dbReference type="FunFam" id="2.40.50.140:FF:000004">
    <property type="entry name" value="Elongation factor P"/>
    <property type="match status" value="1"/>
</dbReference>
<dbReference type="EMBL" id="PFBC01000021">
    <property type="protein sequence ID" value="PIR88034.1"/>
    <property type="molecule type" value="Genomic_DNA"/>
</dbReference>
<dbReference type="InterPro" id="IPR013185">
    <property type="entry name" value="Transl_elong_KOW-like"/>
</dbReference>
<dbReference type="InterPro" id="IPR008991">
    <property type="entry name" value="Translation_prot_SH3-like_sf"/>
</dbReference>
<name>A0A2H0UNP3_9BACT</name>
<dbReference type="InterPro" id="IPR012340">
    <property type="entry name" value="NA-bd_OB-fold"/>
</dbReference>
<organism evidence="3 4">
    <name type="scientific">Candidatus Harrisonbacteria bacterium CG10_big_fil_rev_8_21_14_0_10_45_28</name>
    <dbReference type="NCBI Taxonomy" id="1974586"/>
    <lineage>
        <taxon>Bacteria</taxon>
        <taxon>Candidatus Harrisoniibacteriota</taxon>
    </lineage>
</organism>
<dbReference type="Pfam" id="PF08207">
    <property type="entry name" value="EFP_N"/>
    <property type="match status" value="1"/>
</dbReference>
<protein>
    <submittedName>
        <fullName evidence="3">Elongation factor P</fullName>
    </submittedName>
</protein>
<evidence type="ECO:0000313" key="3">
    <source>
        <dbReference type="EMBL" id="PIR88034.1"/>
    </source>
</evidence>
<dbReference type="Proteomes" id="UP000230903">
    <property type="component" value="Unassembled WGS sequence"/>
</dbReference>
<accession>A0A2H0UNP3</accession>
<feature type="domain" description="Elongation factor P C-terminal" evidence="2">
    <location>
        <begin position="143"/>
        <end position="198"/>
    </location>
</feature>
<dbReference type="GO" id="GO:0043043">
    <property type="term" value="P:peptide biosynthetic process"/>
    <property type="evidence" value="ECO:0007669"/>
    <property type="project" value="InterPro"/>
</dbReference>
<dbReference type="CDD" id="cd05794">
    <property type="entry name" value="S1_EF-P_repeat_2"/>
    <property type="match status" value="1"/>
</dbReference>
<dbReference type="InterPro" id="IPR015365">
    <property type="entry name" value="Elong-fact-P_C"/>
</dbReference>
<evidence type="ECO:0000259" key="2">
    <source>
        <dbReference type="SMART" id="SM00841"/>
    </source>
</evidence>
<dbReference type="PANTHER" id="PTHR30053">
    <property type="entry name" value="ELONGATION FACTOR P"/>
    <property type="match status" value="1"/>
</dbReference>
<comment type="similarity">
    <text evidence="1">Belongs to the elongation factor P family.</text>
</comment>
<dbReference type="PIRSF" id="PIRSF005901">
    <property type="entry name" value="EF-P"/>
    <property type="match status" value="1"/>
</dbReference>
<keyword evidence="3" id="KW-0648">Protein biosynthesis</keyword>
<reference evidence="4" key="1">
    <citation type="submission" date="2017-09" db="EMBL/GenBank/DDBJ databases">
        <title>Depth-based differentiation of microbial function through sediment-hosted aquifers and enrichment of novel symbionts in the deep terrestrial subsurface.</title>
        <authorList>
            <person name="Probst A.J."/>
            <person name="Ladd B."/>
            <person name="Jarett J.K."/>
            <person name="Geller-Mcgrath D.E."/>
            <person name="Sieber C.M.K."/>
            <person name="Emerson J.B."/>
            <person name="Anantharaman K."/>
            <person name="Thomas B.C."/>
            <person name="Malmstrom R."/>
            <person name="Stieglmeier M."/>
            <person name="Klingl A."/>
            <person name="Woyke T."/>
            <person name="Ryan C.M."/>
            <person name="Banfield J.F."/>
        </authorList>
    </citation>
    <scope>NUCLEOTIDE SEQUENCE [LARGE SCALE GENOMIC DNA]</scope>
</reference>
<dbReference type="Gene3D" id="2.40.50.140">
    <property type="entry name" value="Nucleic acid-binding proteins"/>
    <property type="match status" value="2"/>
</dbReference>
<dbReference type="GO" id="GO:0005829">
    <property type="term" value="C:cytosol"/>
    <property type="evidence" value="ECO:0007669"/>
    <property type="project" value="UniProtKB-ARBA"/>
</dbReference>
<proteinExistence type="inferred from homology"/>
<evidence type="ECO:0000256" key="1">
    <source>
        <dbReference type="ARBA" id="ARBA00009479"/>
    </source>
</evidence>
<evidence type="ECO:0000313" key="4">
    <source>
        <dbReference type="Proteomes" id="UP000230903"/>
    </source>
</evidence>
<keyword evidence="3" id="KW-0251">Elongation factor</keyword>
<dbReference type="SUPFAM" id="SSF50104">
    <property type="entry name" value="Translation proteins SH3-like domain"/>
    <property type="match status" value="1"/>
</dbReference>
<dbReference type="SUPFAM" id="SSF50249">
    <property type="entry name" value="Nucleic acid-binding proteins"/>
    <property type="match status" value="1"/>
</dbReference>
<dbReference type="SMART" id="SM00841">
    <property type="entry name" value="Elong-fact-P_C"/>
    <property type="match status" value="1"/>
</dbReference>
<dbReference type="AlphaFoldDB" id="A0A2H0UNP3"/>
<dbReference type="GO" id="GO:0003746">
    <property type="term" value="F:translation elongation factor activity"/>
    <property type="evidence" value="ECO:0007669"/>
    <property type="project" value="UniProtKB-KW"/>
</dbReference>
<sequence>MFLKPFLINIYNYMLSYNDLKVGVVFIYEGAPYEVISFATLRKQQRKPVAQTQIKNLISGKILDRNFHMNENFEEGDVEKRPVMFLYSHKDDYWFSAVSNPSERFSLKKGVLGPEANFTKQNTEVTGVYWDDEIINVIWPIKAILEVKETVPGEKGNTTSGGTKAATLETGAIVQVPLFINKGDIIRVNTVTGDYAERVEKSASSF</sequence>
<dbReference type="PANTHER" id="PTHR30053:SF12">
    <property type="entry name" value="ELONGATION FACTOR P (EF-P) FAMILY PROTEIN"/>
    <property type="match status" value="1"/>
</dbReference>
<dbReference type="Pfam" id="PF09285">
    <property type="entry name" value="Elong-fact-P_C"/>
    <property type="match status" value="1"/>
</dbReference>
<dbReference type="InterPro" id="IPR020599">
    <property type="entry name" value="Transl_elong_fac_P/YeiP"/>
</dbReference>
<dbReference type="InterPro" id="IPR014722">
    <property type="entry name" value="Rib_uL2_dom2"/>
</dbReference>
<dbReference type="PROSITE" id="PS01275">
    <property type="entry name" value="EFP"/>
    <property type="match status" value="1"/>
</dbReference>